<evidence type="ECO:0000313" key="3">
    <source>
        <dbReference type="Proteomes" id="UP001321908"/>
    </source>
</evidence>
<dbReference type="InterPro" id="IPR047655">
    <property type="entry name" value="Transpos_IS630-like"/>
</dbReference>
<sequence>MKFRFVPTLSDTDFQALKATYTYGKKPSLRRRAHAIVLSHQGHTINQICSILSVTRETVSLWFDAWEARGLEGLSDKPRAGRPAIYSDSERERLRALAEEQPHQLKVVQARLQQETGKRSSTMTIKRALKKTGYSFKRARRSLKYRRDETDFRNTQGLLTELQRWEDRGEAELYYFDESGFSQSSALPYAWSPVGHPRQMPAYSRSQRLNVLGFLSRQGQLVYNSTTDTVTTGVVIEAFERFVAQKSPDAFAIVVVDNASVHRSAHFQRKRLDWLNQRVHVVYLSTYSPELNLIEILWRKVKYEWLPLTAYDSFSSLRDQVHKVLSGYGSEYRITFV</sequence>
<evidence type="ECO:0000313" key="2">
    <source>
        <dbReference type="EMBL" id="WQH08302.1"/>
    </source>
</evidence>
<name>A0ABZ0YAD3_9GAMM</name>
<organism evidence="2 3">
    <name type="scientific">Chromohalobacter canadensis</name>
    <dbReference type="NCBI Taxonomy" id="141389"/>
    <lineage>
        <taxon>Bacteria</taxon>
        <taxon>Pseudomonadati</taxon>
        <taxon>Pseudomonadota</taxon>
        <taxon>Gammaproteobacteria</taxon>
        <taxon>Oceanospirillales</taxon>
        <taxon>Halomonadaceae</taxon>
        <taxon>Chromohalobacter</taxon>
    </lineage>
</organism>
<dbReference type="EMBL" id="CP140151">
    <property type="protein sequence ID" value="WQH08302.1"/>
    <property type="molecule type" value="Genomic_DNA"/>
</dbReference>
<dbReference type="RefSeq" id="WP_246921730.1">
    <property type="nucleotide sequence ID" value="NZ_CP140151.1"/>
</dbReference>
<reference evidence="2 3" key="1">
    <citation type="submission" date="2023-11" db="EMBL/GenBank/DDBJ databases">
        <title>MicrobeMod: A computational toolkit for identifying prokaryotic methylation and restriction-modification with nanopore sequencing.</title>
        <authorList>
            <person name="Crits-Christoph A."/>
            <person name="Kang S.C."/>
            <person name="Lee H."/>
            <person name="Ostrov N."/>
        </authorList>
    </citation>
    <scope>NUCLEOTIDE SEQUENCE [LARGE SCALE GENOMIC DNA]</scope>
    <source>
        <strain evidence="2 3">ATCC 43984</strain>
    </source>
</reference>
<proteinExistence type="predicted"/>
<dbReference type="Proteomes" id="UP001321908">
    <property type="component" value="Chromosome"/>
</dbReference>
<dbReference type="InterPro" id="IPR038717">
    <property type="entry name" value="Tc1-like_DDE_dom"/>
</dbReference>
<gene>
    <name evidence="2" type="ORF">SR908_12575</name>
</gene>
<dbReference type="Gene3D" id="3.30.420.10">
    <property type="entry name" value="Ribonuclease H-like superfamily/Ribonuclease H"/>
    <property type="match status" value="1"/>
</dbReference>
<protein>
    <submittedName>
        <fullName evidence="2">IS630 family transposase</fullName>
    </submittedName>
</protein>
<dbReference type="PANTHER" id="PTHR46564">
    <property type="entry name" value="TRANSPOSASE"/>
    <property type="match status" value="1"/>
</dbReference>
<dbReference type="InterPro" id="IPR036397">
    <property type="entry name" value="RNaseH_sf"/>
</dbReference>
<feature type="domain" description="Tc1-like transposase DDE" evidence="1">
    <location>
        <begin position="173"/>
        <end position="317"/>
    </location>
</feature>
<evidence type="ECO:0000259" key="1">
    <source>
        <dbReference type="Pfam" id="PF13358"/>
    </source>
</evidence>
<dbReference type="SUPFAM" id="SSF46689">
    <property type="entry name" value="Homeodomain-like"/>
    <property type="match status" value="1"/>
</dbReference>
<dbReference type="InterPro" id="IPR009057">
    <property type="entry name" value="Homeodomain-like_sf"/>
</dbReference>
<accession>A0ABZ0YAD3</accession>
<dbReference type="Pfam" id="PF13358">
    <property type="entry name" value="DDE_3"/>
    <property type="match status" value="1"/>
</dbReference>
<keyword evidence="3" id="KW-1185">Reference proteome</keyword>
<dbReference type="NCBIfam" id="NF033545">
    <property type="entry name" value="transpos_IS630"/>
    <property type="match status" value="1"/>
</dbReference>
<dbReference type="Pfam" id="PF13565">
    <property type="entry name" value="HTH_32"/>
    <property type="match status" value="1"/>
</dbReference>
<dbReference type="PANTHER" id="PTHR46564:SF1">
    <property type="entry name" value="TRANSPOSASE"/>
    <property type="match status" value="1"/>
</dbReference>